<sequence length="113" mass="13014">MNTTTFKLLRSLAFISVLILKMFIIVSPVFSNNYQQNDIQIEKESKNDKEEAEKEQFKLKDAFDKEYLYLSHHAPVIGLDDVALHNLFLHPIYSPDHLAAVPTPPPDHCLSYL</sequence>
<evidence type="ECO:0000313" key="2">
    <source>
        <dbReference type="EMBL" id="AYL97563.1"/>
    </source>
</evidence>
<organism evidence="2 3">
    <name type="scientific">Mucilaginibacter celer</name>
    <dbReference type="NCBI Taxonomy" id="2305508"/>
    <lineage>
        <taxon>Bacteria</taxon>
        <taxon>Pseudomonadati</taxon>
        <taxon>Bacteroidota</taxon>
        <taxon>Sphingobacteriia</taxon>
        <taxon>Sphingobacteriales</taxon>
        <taxon>Sphingobacteriaceae</taxon>
        <taxon>Mucilaginibacter</taxon>
    </lineage>
</organism>
<protein>
    <submittedName>
        <fullName evidence="2">Uncharacterized protein</fullName>
    </submittedName>
</protein>
<dbReference type="EMBL" id="CP032869">
    <property type="protein sequence ID" value="AYL97563.1"/>
    <property type="molecule type" value="Genomic_DNA"/>
</dbReference>
<keyword evidence="3" id="KW-1185">Reference proteome</keyword>
<dbReference type="RefSeq" id="WP_119411129.1">
    <property type="nucleotide sequence ID" value="NZ_CP032869.1"/>
</dbReference>
<evidence type="ECO:0000256" key="1">
    <source>
        <dbReference type="SAM" id="Phobius"/>
    </source>
</evidence>
<gene>
    <name evidence="2" type="ORF">HYN43_020690</name>
</gene>
<dbReference type="KEGG" id="muh:HYN43_020690"/>
<accession>A0A494W1F6</accession>
<name>A0A494W1F6_9SPHI</name>
<keyword evidence="1" id="KW-0812">Transmembrane</keyword>
<feature type="transmembrane region" description="Helical" evidence="1">
    <location>
        <begin position="12"/>
        <end position="30"/>
    </location>
</feature>
<evidence type="ECO:0000313" key="3">
    <source>
        <dbReference type="Proteomes" id="UP000270046"/>
    </source>
</evidence>
<dbReference type="AlphaFoldDB" id="A0A494W1F6"/>
<keyword evidence="1" id="KW-0472">Membrane</keyword>
<proteinExistence type="predicted"/>
<keyword evidence="1" id="KW-1133">Transmembrane helix</keyword>
<reference evidence="2 3" key="1">
    <citation type="submission" date="2018-10" db="EMBL/GenBank/DDBJ databases">
        <title>Genome sequencing of Mucilaginibacter sp. HYN0043.</title>
        <authorList>
            <person name="Kim M."/>
            <person name="Yi H."/>
        </authorList>
    </citation>
    <scope>NUCLEOTIDE SEQUENCE [LARGE SCALE GENOMIC DNA]</scope>
    <source>
        <strain evidence="2 3">HYN0043</strain>
    </source>
</reference>
<dbReference type="Proteomes" id="UP000270046">
    <property type="component" value="Chromosome"/>
</dbReference>